<dbReference type="GO" id="GO:0005096">
    <property type="term" value="F:GTPase activator activity"/>
    <property type="evidence" value="ECO:0007669"/>
    <property type="project" value="UniProtKB-KW"/>
</dbReference>
<name>A0A6B2L1H9_9EUKA</name>
<keyword evidence="1" id="KW-0343">GTPase activation</keyword>
<dbReference type="PROSITE" id="PS50018">
    <property type="entry name" value="RAS_GTPASE_ACTIV_2"/>
    <property type="match status" value="1"/>
</dbReference>
<dbReference type="PROSITE" id="PS00509">
    <property type="entry name" value="RAS_GTPASE_ACTIV_1"/>
    <property type="match status" value="1"/>
</dbReference>
<feature type="region of interest" description="Disordered" evidence="2">
    <location>
        <begin position="479"/>
        <end position="520"/>
    </location>
</feature>
<dbReference type="EMBL" id="GIBP01001798">
    <property type="protein sequence ID" value="NDV30767.1"/>
    <property type="molecule type" value="Transcribed_RNA"/>
</dbReference>
<dbReference type="Gene3D" id="1.10.506.10">
    <property type="entry name" value="GTPase Activation - p120gap, domain 1"/>
    <property type="match status" value="2"/>
</dbReference>
<dbReference type="InterPro" id="IPR001936">
    <property type="entry name" value="RasGAP_dom"/>
</dbReference>
<reference evidence="4" key="1">
    <citation type="journal article" date="2020" name="J. Eukaryot. Microbiol.">
        <title>De novo Sequencing, Assembly and Annotation of the Transcriptome for the Free-Living Testate Amoeba Arcella intermedia.</title>
        <authorList>
            <person name="Ribeiro G.M."/>
            <person name="Porfirio-Sousa A.L."/>
            <person name="Maurer-Alcala X.X."/>
            <person name="Katz L.A."/>
            <person name="Lahr D.J.G."/>
        </authorList>
    </citation>
    <scope>NUCLEOTIDE SEQUENCE</scope>
</reference>
<sequence length="520" mass="59458">MLAGDRNVGRTPTKYKEKNPYFGEDIFLTLTDDETFLTVILWKESNKKGKKNPTELGRTKVILENVVPGDNWYTLELEKKGNPVKTNIDVRMAIIYHEITILPSDKYEKLLDMLMDKKSDFKVIMIISTSGEIKSKEAADFAELLVQIGESRGGMVPDLVNTLLAYDIRTADCQETLFRGNSVGTKALDYYMKLIAARWLECLRPIVQTINGTDKCCEVRDNKLNSLDVLPEHLKNLAEFFEATTKAIFSSVRQCPIPLRRIFHFIRNEVSVVFPDSDVKYTAITGFLFLRFFAPALMTPKLFKLAGDYSTGNTERTFTLVAQLLQKLANLQLFDPHEAHLDKLNPLLLKEQENMRKFIDFLSESPDPVDEKAINVAIPVDLDLIVARLCRKFSEHLKPLENSLSDKMVVLFLGELDLVFEEMKFLCKKFKNAQQKRLESHTAPSTPVRERAQLLRGEPEKVKRRHSFSFDRLGIVKSQTAKRDKSLSFSADQVKNPDHDESQLKSPEKHDIESKTDSED</sequence>
<dbReference type="InterPro" id="IPR023152">
    <property type="entry name" value="RasGAP_CS"/>
</dbReference>
<dbReference type="PANTHER" id="PTHR10194:SF60">
    <property type="entry name" value="RAS GTPASE-ACTIVATING PROTEIN RASKOL"/>
    <property type="match status" value="1"/>
</dbReference>
<feature type="domain" description="Ras-GAP" evidence="3">
    <location>
        <begin position="159"/>
        <end position="330"/>
    </location>
</feature>
<evidence type="ECO:0000256" key="2">
    <source>
        <dbReference type="SAM" id="MobiDB-lite"/>
    </source>
</evidence>
<dbReference type="Pfam" id="PF00616">
    <property type="entry name" value="RasGAP"/>
    <property type="match status" value="1"/>
</dbReference>
<feature type="compositionally biased region" description="Basic and acidic residues" evidence="2">
    <location>
        <begin position="448"/>
        <end position="460"/>
    </location>
</feature>
<protein>
    <recommendedName>
        <fullName evidence="3">Ras-GAP domain-containing protein</fullName>
    </recommendedName>
</protein>
<feature type="region of interest" description="Disordered" evidence="2">
    <location>
        <begin position="436"/>
        <end position="460"/>
    </location>
</feature>
<dbReference type="InterPro" id="IPR035892">
    <property type="entry name" value="C2_domain_sf"/>
</dbReference>
<proteinExistence type="predicted"/>
<dbReference type="AlphaFoldDB" id="A0A6B2L1H9"/>
<evidence type="ECO:0000259" key="3">
    <source>
        <dbReference type="PROSITE" id="PS50018"/>
    </source>
</evidence>
<dbReference type="InterPro" id="IPR039360">
    <property type="entry name" value="Ras_GTPase"/>
</dbReference>
<accession>A0A6B2L1H9</accession>
<organism evidence="4">
    <name type="scientific">Arcella intermedia</name>
    <dbReference type="NCBI Taxonomy" id="1963864"/>
    <lineage>
        <taxon>Eukaryota</taxon>
        <taxon>Amoebozoa</taxon>
        <taxon>Tubulinea</taxon>
        <taxon>Elardia</taxon>
        <taxon>Arcellinida</taxon>
        <taxon>Sphaerothecina</taxon>
        <taxon>Arcellidae</taxon>
        <taxon>Arcella</taxon>
    </lineage>
</organism>
<evidence type="ECO:0000313" key="4">
    <source>
        <dbReference type="EMBL" id="NDV30767.1"/>
    </source>
</evidence>
<dbReference type="InterPro" id="IPR008936">
    <property type="entry name" value="Rho_GTPase_activation_prot"/>
</dbReference>
<dbReference type="SUPFAM" id="SSF49562">
    <property type="entry name" value="C2 domain (Calcium/lipid-binding domain, CaLB)"/>
    <property type="match status" value="1"/>
</dbReference>
<dbReference type="SMART" id="SM00323">
    <property type="entry name" value="RasGAP"/>
    <property type="match status" value="1"/>
</dbReference>
<dbReference type="PANTHER" id="PTHR10194">
    <property type="entry name" value="RAS GTPASE-ACTIVATING PROTEINS"/>
    <property type="match status" value="1"/>
</dbReference>
<dbReference type="SUPFAM" id="SSF48350">
    <property type="entry name" value="GTPase activation domain, GAP"/>
    <property type="match status" value="1"/>
</dbReference>
<feature type="compositionally biased region" description="Basic and acidic residues" evidence="2">
    <location>
        <begin position="495"/>
        <end position="520"/>
    </location>
</feature>
<dbReference type="Gene3D" id="2.60.40.150">
    <property type="entry name" value="C2 domain"/>
    <property type="match status" value="1"/>
</dbReference>
<evidence type="ECO:0000256" key="1">
    <source>
        <dbReference type="ARBA" id="ARBA00022468"/>
    </source>
</evidence>